<dbReference type="AlphaFoldDB" id="A0A975XLD3"/>
<organism evidence="2 3">
    <name type="scientific">Arthrobacter sunyaminii</name>
    <dbReference type="NCBI Taxonomy" id="2816859"/>
    <lineage>
        <taxon>Bacteria</taxon>
        <taxon>Bacillati</taxon>
        <taxon>Actinomycetota</taxon>
        <taxon>Actinomycetes</taxon>
        <taxon>Micrococcales</taxon>
        <taxon>Micrococcaceae</taxon>
        <taxon>Arthrobacter</taxon>
    </lineage>
</organism>
<dbReference type="EMBL" id="CP076456">
    <property type="protein sequence ID" value="QWQ36950.1"/>
    <property type="molecule type" value="Genomic_DNA"/>
</dbReference>
<feature type="region of interest" description="Disordered" evidence="1">
    <location>
        <begin position="1"/>
        <end position="24"/>
    </location>
</feature>
<sequence>MGVSSEGGEVAPHQHDMTPAPDLAEILPHGLGQLTRPFGTKPVDAAVGALSLIRTQQRIVAANPVRHPGHGGR</sequence>
<dbReference type="KEGG" id="asun:KG104_03895"/>
<protein>
    <submittedName>
        <fullName evidence="2">Uncharacterized protein</fullName>
    </submittedName>
</protein>
<proteinExistence type="predicted"/>
<name>A0A975XLD3_9MICC</name>
<evidence type="ECO:0000313" key="3">
    <source>
        <dbReference type="Proteomes" id="UP000680588"/>
    </source>
</evidence>
<gene>
    <name evidence="2" type="ORF">KG104_03895</name>
</gene>
<accession>A0A975XLD3</accession>
<dbReference type="Proteomes" id="UP000680588">
    <property type="component" value="Chromosome"/>
</dbReference>
<evidence type="ECO:0000313" key="2">
    <source>
        <dbReference type="EMBL" id="QWQ36950.1"/>
    </source>
</evidence>
<keyword evidence="3" id="KW-1185">Reference proteome</keyword>
<dbReference type="RefSeq" id="WP_207347345.1">
    <property type="nucleotide sequence ID" value="NZ_CP076456.1"/>
</dbReference>
<reference evidence="2" key="1">
    <citation type="submission" date="2021-06" db="EMBL/GenBank/DDBJ databases">
        <title>Novel species in genus Arthrobacter.</title>
        <authorList>
            <person name="Zhang G."/>
        </authorList>
    </citation>
    <scope>NUCLEOTIDE SEQUENCE</scope>
    <source>
        <strain evidence="2">Zg-ZUI122</strain>
    </source>
</reference>
<evidence type="ECO:0000256" key="1">
    <source>
        <dbReference type="SAM" id="MobiDB-lite"/>
    </source>
</evidence>